<feature type="compositionally biased region" description="Acidic residues" evidence="1">
    <location>
        <begin position="49"/>
        <end position="70"/>
    </location>
</feature>
<dbReference type="Proteomes" id="UP000831786">
    <property type="component" value="Chromosome"/>
</dbReference>
<sequence length="108" mass="12090">MPIIRSPKYAQLRVHVGTANVKFRDGFAEVDEAVAAELVELPGFGLEISEPDEDDTDEDLDDDEDEDELDSWDEDALRAFATENDISLGKLQNVEKIRERIREALAAA</sequence>
<feature type="region of interest" description="Disordered" evidence="1">
    <location>
        <begin position="43"/>
        <end position="70"/>
    </location>
</feature>
<organism evidence="2 3">
    <name type="scientific">Leucobacter allii</name>
    <dbReference type="NCBI Taxonomy" id="2932247"/>
    <lineage>
        <taxon>Bacteria</taxon>
        <taxon>Bacillati</taxon>
        <taxon>Actinomycetota</taxon>
        <taxon>Actinomycetes</taxon>
        <taxon>Micrococcales</taxon>
        <taxon>Microbacteriaceae</taxon>
        <taxon>Leucobacter</taxon>
    </lineage>
</organism>
<dbReference type="EMBL" id="CP095045">
    <property type="protein sequence ID" value="UOQ56078.1"/>
    <property type="molecule type" value="Genomic_DNA"/>
</dbReference>
<protein>
    <submittedName>
        <fullName evidence="2">Uncharacterized protein</fullName>
    </submittedName>
</protein>
<keyword evidence="3" id="KW-1185">Reference proteome</keyword>
<evidence type="ECO:0000313" key="2">
    <source>
        <dbReference type="EMBL" id="UOQ56078.1"/>
    </source>
</evidence>
<name>A0ABY4FHC3_9MICO</name>
<reference evidence="2 3" key="1">
    <citation type="submission" date="2022-04" db="EMBL/GenBank/DDBJ databases">
        <title>Leucobacter sp. isolated from rhizosphere of garlic.</title>
        <authorList>
            <person name="Won M."/>
            <person name="Lee C.-M."/>
            <person name="Woen H.-Y."/>
            <person name="Kwon S.-W."/>
        </authorList>
    </citation>
    <scope>NUCLEOTIDE SEQUENCE [LARGE SCALE GENOMIC DNA]</scope>
    <source>
        <strain evidence="2 3">H21R-40</strain>
    </source>
</reference>
<evidence type="ECO:0000313" key="3">
    <source>
        <dbReference type="Proteomes" id="UP000831786"/>
    </source>
</evidence>
<dbReference type="RefSeq" id="WP_244726256.1">
    <property type="nucleotide sequence ID" value="NZ_CP095045.1"/>
</dbReference>
<accession>A0ABY4FHC3</accession>
<evidence type="ECO:0000256" key="1">
    <source>
        <dbReference type="SAM" id="MobiDB-lite"/>
    </source>
</evidence>
<proteinExistence type="predicted"/>
<gene>
    <name evidence="2" type="ORF">MUN78_10215</name>
</gene>